<proteinExistence type="predicted"/>
<dbReference type="InterPro" id="IPR054660">
    <property type="entry name" value="CzcI-like"/>
</dbReference>
<organism evidence="1 2">
    <name type="scientific">Acinetobacter tianfuensis</name>
    <dbReference type="NCBI Taxonomy" id="2419603"/>
    <lineage>
        <taxon>Bacteria</taxon>
        <taxon>Pseudomonadati</taxon>
        <taxon>Pseudomonadota</taxon>
        <taxon>Gammaproteobacteria</taxon>
        <taxon>Moraxellales</taxon>
        <taxon>Moraxellaceae</taxon>
        <taxon>Acinetobacter</taxon>
    </lineage>
</organism>
<dbReference type="OrthoDB" id="6712732at2"/>
<reference evidence="1 2" key="1">
    <citation type="submission" date="2018-09" db="EMBL/GenBank/DDBJ databases">
        <title>The draft genome of Acinetobacter spp. strains.</title>
        <authorList>
            <person name="Qin J."/>
            <person name="Feng Y."/>
            <person name="Zong Z."/>
        </authorList>
    </citation>
    <scope>NUCLEOTIDE SEQUENCE [LARGE SCALE GENOMIC DNA]</scope>
    <source>
        <strain evidence="1 2">WCHAc060012</strain>
    </source>
</reference>
<dbReference type="NCBIfam" id="NF045615">
    <property type="entry name" value="efflu_CzcI_Acin"/>
    <property type="match status" value="1"/>
</dbReference>
<gene>
    <name evidence="1" type="ORF">D7V32_09090</name>
</gene>
<comment type="caution">
    <text evidence="1">The sequence shown here is derived from an EMBL/GenBank/DDBJ whole genome shotgun (WGS) entry which is preliminary data.</text>
</comment>
<dbReference type="Proteomes" id="UP000282388">
    <property type="component" value="Unassembled WGS sequence"/>
</dbReference>
<sequence>MFQSLWNVAAAFCVHEEQMQLQQSYHFGHHQNTLCVSNENNSQHASHQASELISKQLKTAVSDIQIGEDHQDHLPSMTHLIVQNQQTIIFNPYQPFEYSPKFDWENSYQAPDLLLQTPPPVYAPLMAG</sequence>
<keyword evidence="2" id="KW-1185">Reference proteome</keyword>
<accession>A0A3A8EAS3</accession>
<dbReference type="EMBL" id="RAXV01000017">
    <property type="protein sequence ID" value="RKG31228.1"/>
    <property type="molecule type" value="Genomic_DNA"/>
</dbReference>
<evidence type="ECO:0000313" key="2">
    <source>
        <dbReference type="Proteomes" id="UP000282388"/>
    </source>
</evidence>
<dbReference type="AlphaFoldDB" id="A0A3A8EAS3"/>
<evidence type="ECO:0000313" key="1">
    <source>
        <dbReference type="EMBL" id="RKG31228.1"/>
    </source>
</evidence>
<protein>
    <submittedName>
        <fullName evidence="1">Cation transporter</fullName>
    </submittedName>
</protein>
<name>A0A3A8EAS3_9GAMM</name>